<keyword evidence="1" id="KW-0812">Transmembrane</keyword>
<evidence type="ECO:0000256" key="1">
    <source>
        <dbReference type="SAM" id="Phobius"/>
    </source>
</evidence>
<organism evidence="2 3">
    <name type="scientific">candidate division CSSED10-310 bacterium</name>
    <dbReference type="NCBI Taxonomy" id="2855610"/>
    <lineage>
        <taxon>Bacteria</taxon>
        <taxon>Bacteria division CSSED10-310</taxon>
    </lineage>
</organism>
<gene>
    <name evidence="2" type="ORF">ACFL27_07800</name>
</gene>
<dbReference type="Proteomes" id="UP001594351">
    <property type="component" value="Unassembled WGS sequence"/>
</dbReference>
<feature type="transmembrane region" description="Helical" evidence="1">
    <location>
        <begin position="12"/>
        <end position="35"/>
    </location>
</feature>
<comment type="caution">
    <text evidence="2">The sequence shown here is derived from an EMBL/GenBank/DDBJ whole genome shotgun (WGS) entry which is preliminary data.</text>
</comment>
<reference evidence="2 3" key="1">
    <citation type="submission" date="2024-09" db="EMBL/GenBank/DDBJ databases">
        <title>Laminarin stimulates single cell rates of sulfate reduction while oxygen inhibits transcriptomic activity in coastal marine sediment.</title>
        <authorList>
            <person name="Lindsay M."/>
            <person name="Orcutt B."/>
            <person name="Emerson D."/>
            <person name="Stepanauskas R."/>
            <person name="D'Angelo T."/>
        </authorList>
    </citation>
    <scope>NUCLEOTIDE SEQUENCE [LARGE SCALE GENOMIC DNA]</scope>
    <source>
        <strain evidence="2">SAG AM-311-K15</strain>
    </source>
</reference>
<keyword evidence="1" id="KW-0472">Membrane</keyword>
<dbReference type="EMBL" id="JBHPBY010000075">
    <property type="protein sequence ID" value="MFC1850079.1"/>
    <property type="molecule type" value="Genomic_DNA"/>
</dbReference>
<evidence type="ECO:0000313" key="2">
    <source>
        <dbReference type="EMBL" id="MFC1850079.1"/>
    </source>
</evidence>
<evidence type="ECO:0000313" key="3">
    <source>
        <dbReference type="Proteomes" id="UP001594351"/>
    </source>
</evidence>
<sequence length="45" mass="5395">MFSRNYRNDNNIVVIVSQALFVFCLWFVVVGIARFPRITSIYDFY</sequence>
<keyword evidence="3" id="KW-1185">Reference proteome</keyword>
<accession>A0ABV6YV80</accession>
<keyword evidence="1" id="KW-1133">Transmembrane helix</keyword>
<protein>
    <submittedName>
        <fullName evidence="2">Uncharacterized protein</fullName>
    </submittedName>
</protein>
<proteinExistence type="predicted"/>
<name>A0ABV6YV80_UNCC1</name>